<evidence type="ECO:0000313" key="1">
    <source>
        <dbReference type="EMBL" id="KAI8538171.1"/>
    </source>
</evidence>
<comment type="caution">
    <text evidence="1">The sequence shown here is derived from an EMBL/GenBank/DDBJ whole genome shotgun (WGS) entry which is preliminary data.</text>
</comment>
<dbReference type="Proteomes" id="UP001062846">
    <property type="component" value="Chromosome 9"/>
</dbReference>
<gene>
    <name evidence="1" type="ORF">RHMOL_Rhmol09G0081300</name>
</gene>
<protein>
    <submittedName>
        <fullName evidence="1">Uncharacterized protein</fullName>
    </submittedName>
</protein>
<name>A0ACC0MBQ1_RHOML</name>
<evidence type="ECO:0000313" key="2">
    <source>
        <dbReference type="Proteomes" id="UP001062846"/>
    </source>
</evidence>
<sequence>MVLFRGPALIGYKESDFAANNEISAKGQPEPAGWLMSGFMEFGIDQWHLGVLCLIGNWANEMVYGSVKGSPYLKEVQLRRSLVSRPFSGPRLF</sequence>
<organism evidence="1 2">
    <name type="scientific">Rhododendron molle</name>
    <name type="common">Chinese azalea</name>
    <name type="synonym">Azalea mollis</name>
    <dbReference type="NCBI Taxonomy" id="49168"/>
    <lineage>
        <taxon>Eukaryota</taxon>
        <taxon>Viridiplantae</taxon>
        <taxon>Streptophyta</taxon>
        <taxon>Embryophyta</taxon>
        <taxon>Tracheophyta</taxon>
        <taxon>Spermatophyta</taxon>
        <taxon>Magnoliopsida</taxon>
        <taxon>eudicotyledons</taxon>
        <taxon>Gunneridae</taxon>
        <taxon>Pentapetalae</taxon>
        <taxon>asterids</taxon>
        <taxon>Ericales</taxon>
        <taxon>Ericaceae</taxon>
        <taxon>Ericoideae</taxon>
        <taxon>Rhodoreae</taxon>
        <taxon>Rhododendron</taxon>
    </lineage>
</organism>
<dbReference type="EMBL" id="CM046396">
    <property type="protein sequence ID" value="KAI8538171.1"/>
    <property type="molecule type" value="Genomic_DNA"/>
</dbReference>
<accession>A0ACC0MBQ1</accession>
<reference evidence="1" key="1">
    <citation type="submission" date="2022-02" db="EMBL/GenBank/DDBJ databases">
        <title>Plant Genome Project.</title>
        <authorList>
            <person name="Zhang R.-G."/>
        </authorList>
    </citation>
    <scope>NUCLEOTIDE SEQUENCE</scope>
    <source>
        <strain evidence="1">AT1</strain>
    </source>
</reference>
<proteinExistence type="predicted"/>
<keyword evidence="2" id="KW-1185">Reference proteome</keyword>